<dbReference type="GO" id="GO:0003779">
    <property type="term" value="F:actin binding"/>
    <property type="evidence" value="ECO:0007669"/>
    <property type="project" value="UniProtKB-KW"/>
</dbReference>
<feature type="compositionally biased region" description="Basic and acidic residues" evidence="17">
    <location>
        <begin position="760"/>
        <end position="770"/>
    </location>
</feature>
<feature type="compositionally biased region" description="Low complexity" evidence="17">
    <location>
        <begin position="181"/>
        <end position="190"/>
    </location>
</feature>
<dbReference type="Pfam" id="PF00169">
    <property type="entry name" value="PH"/>
    <property type="match status" value="2"/>
</dbReference>
<evidence type="ECO:0000313" key="20">
    <source>
        <dbReference type="Proteomes" id="UP000694620"/>
    </source>
</evidence>
<feature type="region of interest" description="Disordered" evidence="17">
    <location>
        <begin position="86"/>
        <end position="202"/>
    </location>
</feature>
<feature type="compositionally biased region" description="Polar residues" evidence="17">
    <location>
        <begin position="350"/>
        <end position="362"/>
    </location>
</feature>
<dbReference type="AlphaFoldDB" id="A0A8C4XBC0"/>
<dbReference type="FunFam" id="2.30.29.30:FF:000122">
    <property type="entry name" value="Actin filament associated protein 1"/>
    <property type="match status" value="1"/>
</dbReference>
<evidence type="ECO:0000256" key="12">
    <source>
        <dbReference type="ARBA" id="ARBA00023212"/>
    </source>
</evidence>
<feature type="region of interest" description="Disordered" evidence="17">
    <location>
        <begin position="705"/>
        <end position="732"/>
    </location>
</feature>
<name>A0A8C4XBC0_ERPCA</name>
<feature type="region of interest" description="Disordered" evidence="17">
    <location>
        <begin position="344"/>
        <end position="382"/>
    </location>
</feature>
<feature type="domain" description="PH" evidence="18">
    <location>
        <begin position="415"/>
        <end position="509"/>
    </location>
</feature>
<comment type="subcellular location">
    <subcellularLocation>
        <location evidence="3">Cell projection</location>
        <location evidence="3">Invadopodium</location>
    </subcellularLocation>
    <subcellularLocation>
        <location evidence="2">Cell projection</location>
        <location evidence="2">Podosome</location>
    </subcellularLocation>
    <subcellularLocation>
        <location evidence="4">Cytoplasm</location>
        <location evidence="4">Cytoskeleton</location>
        <location evidence="4">Stress fiber</location>
    </subcellularLocation>
</comment>
<accession>A0A8C4XBC0</accession>
<evidence type="ECO:0000256" key="13">
    <source>
        <dbReference type="ARBA" id="ARBA00023273"/>
    </source>
</evidence>
<feature type="compositionally biased region" description="Polar residues" evidence="17">
    <location>
        <begin position="143"/>
        <end position="155"/>
    </location>
</feature>
<evidence type="ECO:0000313" key="19">
    <source>
        <dbReference type="Ensembl" id="ENSECRP00000019349.1"/>
    </source>
</evidence>
<evidence type="ECO:0000256" key="8">
    <source>
        <dbReference type="ARBA" id="ARBA00022737"/>
    </source>
</evidence>
<keyword evidence="10 16" id="KW-0175">Coiled coil</keyword>
<evidence type="ECO:0000256" key="14">
    <source>
        <dbReference type="ARBA" id="ARBA00072591"/>
    </source>
</evidence>
<evidence type="ECO:0000259" key="18">
    <source>
        <dbReference type="PROSITE" id="PS50003"/>
    </source>
</evidence>
<dbReference type="InterPro" id="IPR011993">
    <property type="entry name" value="PH-like_dom_sf"/>
</dbReference>
<feature type="coiled-coil region" evidence="16">
    <location>
        <begin position="614"/>
        <end position="698"/>
    </location>
</feature>
<reference evidence="19" key="3">
    <citation type="submission" date="2025-09" db="UniProtKB">
        <authorList>
            <consortium name="Ensembl"/>
        </authorList>
    </citation>
    <scope>IDENTIFICATION</scope>
</reference>
<feature type="compositionally biased region" description="Acidic residues" evidence="17">
    <location>
        <begin position="89"/>
        <end position="99"/>
    </location>
</feature>
<keyword evidence="9" id="KW-0965">Cell junction</keyword>
<dbReference type="GeneTree" id="ENSGT00950000183067"/>
<feature type="domain" description="PH" evidence="18">
    <location>
        <begin position="220"/>
        <end position="316"/>
    </location>
</feature>
<dbReference type="GO" id="GO:0002102">
    <property type="term" value="C:podosome"/>
    <property type="evidence" value="ECO:0007669"/>
    <property type="project" value="UniProtKB-SubCell"/>
</dbReference>
<organism evidence="19 20">
    <name type="scientific">Erpetoichthys calabaricus</name>
    <name type="common">Rope fish</name>
    <name type="synonym">Calamoichthys calabaricus</name>
    <dbReference type="NCBI Taxonomy" id="27687"/>
    <lineage>
        <taxon>Eukaryota</taxon>
        <taxon>Metazoa</taxon>
        <taxon>Chordata</taxon>
        <taxon>Craniata</taxon>
        <taxon>Vertebrata</taxon>
        <taxon>Euteleostomi</taxon>
        <taxon>Actinopterygii</taxon>
        <taxon>Polypteriformes</taxon>
        <taxon>Polypteridae</taxon>
        <taxon>Erpetoichthys</taxon>
    </lineage>
</organism>
<dbReference type="SMART" id="SM00233">
    <property type="entry name" value="PH"/>
    <property type="match status" value="2"/>
</dbReference>
<keyword evidence="6" id="KW-0963">Cytoplasm</keyword>
<comment type="function">
    <text evidence="1">May be involved in podosome and invadosome formation.</text>
</comment>
<gene>
    <name evidence="19" type="primary">AFAP1L1</name>
    <name evidence="19" type="synonym">LOC114660186</name>
</gene>
<dbReference type="PANTHER" id="PTHR14338">
    <property type="entry name" value="ACTIN FILAMENT-ASSOCIATED PROTEIN 1 FAMILY MEMBER"/>
    <property type="match status" value="1"/>
</dbReference>
<evidence type="ECO:0000256" key="5">
    <source>
        <dbReference type="ARBA" id="ARBA00016930"/>
    </source>
</evidence>
<dbReference type="InterPro" id="IPR001849">
    <property type="entry name" value="PH_domain"/>
</dbReference>
<feature type="compositionally biased region" description="Polar residues" evidence="17">
    <location>
        <begin position="166"/>
        <end position="180"/>
    </location>
</feature>
<dbReference type="GO" id="GO:0005829">
    <property type="term" value="C:cytosol"/>
    <property type="evidence" value="ECO:0007669"/>
    <property type="project" value="TreeGrafter"/>
</dbReference>
<evidence type="ECO:0000256" key="4">
    <source>
        <dbReference type="ARBA" id="ARBA00004529"/>
    </source>
</evidence>
<protein>
    <recommendedName>
        <fullName evidence="14">Actin filament-associated protein 1</fullName>
    </recommendedName>
    <alternativeName>
        <fullName evidence="15">110 kDa actin filament-associated protein</fullName>
    </alternativeName>
    <alternativeName>
        <fullName evidence="5">Actin filament-associated protein 1-like 1</fullName>
    </alternativeName>
</protein>
<evidence type="ECO:0000256" key="7">
    <source>
        <dbReference type="ARBA" id="ARBA00022553"/>
    </source>
</evidence>
<reference evidence="19" key="2">
    <citation type="submission" date="2025-08" db="UniProtKB">
        <authorList>
            <consortium name="Ensembl"/>
        </authorList>
    </citation>
    <scope>IDENTIFICATION</scope>
</reference>
<keyword evidence="12" id="KW-0206">Cytoskeleton</keyword>
<dbReference type="Proteomes" id="UP000694620">
    <property type="component" value="Chromosome 11"/>
</dbReference>
<evidence type="ECO:0000256" key="2">
    <source>
        <dbReference type="ARBA" id="ARBA00004188"/>
    </source>
</evidence>
<reference evidence="19" key="1">
    <citation type="submission" date="2021-06" db="EMBL/GenBank/DDBJ databases">
        <authorList>
            <consortium name="Wellcome Sanger Institute Data Sharing"/>
        </authorList>
    </citation>
    <scope>NUCLEOTIDE SEQUENCE [LARGE SCALE GENOMIC DNA]</scope>
</reference>
<dbReference type="CDD" id="cd13306">
    <property type="entry name" value="PH1_AFAP"/>
    <property type="match status" value="1"/>
</dbReference>
<keyword evidence="13" id="KW-0966">Cell projection</keyword>
<dbReference type="GO" id="GO:0017124">
    <property type="term" value="F:SH3 domain binding"/>
    <property type="evidence" value="ECO:0007669"/>
    <property type="project" value="TreeGrafter"/>
</dbReference>
<dbReference type="CDD" id="cd13307">
    <property type="entry name" value="PH2_AFAP"/>
    <property type="match status" value="1"/>
</dbReference>
<proteinExistence type="predicted"/>
<evidence type="ECO:0000256" key="9">
    <source>
        <dbReference type="ARBA" id="ARBA00022949"/>
    </source>
</evidence>
<evidence type="ECO:0000256" key="16">
    <source>
        <dbReference type="SAM" id="Coils"/>
    </source>
</evidence>
<evidence type="ECO:0000256" key="6">
    <source>
        <dbReference type="ARBA" id="ARBA00022490"/>
    </source>
</evidence>
<dbReference type="Ensembl" id="ENSECRT00000019743.1">
    <property type="protein sequence ID" value="ENSECRP00000019349.1"/>
    <property type="gene ID" value="ENSECRG00000012954.1"/>
</dbReference>
<keyword evidence="11" id="KW-0009">Actin-binding</keyword>
<keyword evidence="8" id="KW-0677">Repeat</keyword>
<evidence type="ECO:0000256" key="15">
    <source>
        <dbReference type="ARBA" id="ARBA00077925"/>
    </source>
</evidence>
<keyword evidence="20" id="KW-1185">Reference proteome</keyword>
<dbReference type="SUPFAM" id="SSF50729">
    <property type="entry name" value="PH domain-like"/>
    <property type="match status" value="2"/>
</dbReference>
<dbReference type="GO" id="GO:0001725">
    <property type="term" value="C:stress fiber"/>
    <property type="evidence" value="ECO:0007669"/>
    <property type="project" value="UniProtKB-SubCell"/>
</dbReference>
<dbReference type="FunFam" id="2.30.29.30:FF:000020">
    <property type="entry name" value="Actin filament-associated protein 1-like 2 isoform 1"/>
    <property type="match status" value="1"/>
</dbReference>
<dbReference type="InterPro" id="IPR030113">
    <property type="entry name" value="AFAP"/>
</dbReference>
<keyword evidence="7" id="KW-0597">Phosphoprotein</keyword>
<dbReference type="GO" id="GO:0042995">
    <property type="term" value="C:cell projection"/>
    <property type="evidence" value="ECO:0007669"/>
    <property type="project" value="UniProtKB-SubCell"/>
</dbReference>
<evidence type="ECO:0000256" key="3">
    <source>
        <dbReference type="ARBA" id="ARBA00004264"/>
    </source>
</evidence>
<evidence type="ECO:0000256" key="17">
    <source>
        <dbReference type="SAM" id="MobiDB-lite"/>
    </source>
</evidence>
<evidence type="ECO:0000256" key="11">
    <source>
        <dbReference type="ARBA" id="ARBA00023203"/>
    </source>
</evidence>
<evidence type="ECO:0000256" key="1">
    <source>
        <dbReference type="ARBA" id="ARBA00002089"/>
    </source>
</evidence>
<feature type="region of interest" description="Disordered" evidence="17">
    <location>
        <begin position="746"/>
        <end position="770"/>
    </location>
</feature>
<feature type="compositionally biased region" description="Polar residues" evidence="17">
    <location>
        <begin position="708"/>
        <end position="730"/>
    </location>
</feature>
<sequence length="770" mass="86443">MESDSVLDELIPELSTLLKLLDQENLSSSTKEKKSTVSSILQRLKPTSANKLSYMYMNTAAYRNGTSFVESLFEEFGDCDLHDLKDTTEGNEEVEEVETVTDTSSPKSNTVDYAPPLPTTPPPEDYYEEAVPLSPGEAPEYITSRNSCSPPNSSEDGYYEDADSNYPITQMNGEQKNSYNDSDGMSSSYESYDEDDDDVKGQRRTYQWPSEENSMGLVKECRICAFLLRKKRFGQWAKQFAVIRDNKLLCYKSIKDHSPHTEMPLCTCNVIYVPKDGRRKKHELRFALPGAEALVLAVQSKEQAEEWLKVIREVSSQCNGAFAVEGSTSPIILRKLELEKRLSQEKQTSDSDSVATADNGSVANGKDSREQTKGKKGSLAELKGSVSRAAGKKITRIISFSKKKPVAPEDPPSEDIPCSGYLNVLVNQCWKERWCRLQRNTLYFHKDPTDLRTRINAVTLKGCEVVPGLGPKHPFAFRLLRHGNEVAALEAASSEEMGRWLGLILAQTGSSTDPESLHYDYVDVDTIANIVNAVRHSFMWATSSYSSRGPSDGRTYDEVSIEEDQNFQVSGPKCSAANQVKRHSSFSSKASQKIDPQVTIKRHASNANQYKYGKNRAEEDARRYLLEKEKLERQKEEIRNELSVLRRQKKEKKDALKNCTGKMRNFLDDQITKLEEACKERERERVDLELKLSEVKENLKKSLAGGSVSASSEMKQHKQVSGSNTTSAYADSQIPVNCASEMRKRTSSLSNAVKGTVMQKAKEWETKKGT</sequence>
<dbReference type="Gene3D" id="2.30.29.30">
    <property type="entry name" value="Pleckstrin-homology domain (PH domain)/Phosphotyrosine-binding domain (PTB)"/>
    <property type="match status" value="2"/>
</dbReference>
<dbReference type="PANTHER" id="PTHR14338:SF1">
    <property type="entry name" value="ACTIN FILAMENT-ASSOCIATED PROTEIN 1-LIKE 1"/>
    <property type="match status" value="1"/>
</dbReference>
<feature type="compositionally biased region" description="Pro residues" evidence="17">
    <location>
        <begin position="115"/>
        <end position="124"/>
    </location>
</feature>
<dbReference type="PROSITE" id="PS50003">
    <property type="entry name" value="PH_DOMAIN"/>
    <property type="match status" value="2"/>
</dbReference>
<evidence type="ECO:0000256" key="10">
    <source>
        <dbReference type="ARBA" id="ARBA00023054"/>
    </source>
</evidence>